<dbReference type="EMBL" id="JACIEJ010000014">
    <property type="protein sequence ID" value="MBB3988021.1"/>
    <property type="molecule type" value="Genomic_DNA"/>
</dbReference>
<evidence type="ECO:0000313" key="2">
    <source>
        <dbReference type="EMBL" id="MBB3988021.1"/>
    </source>
</evidence>
<feature type="region of interest" description="Disordered" evidence="1">
    <location>
        <begin position="1"/>
        <end position="28"/>
    </location>
</feature>
<accession>A0A7W6GTX6</accession>
<comment type="caution">
    <text evidence="2">The sequence shown here is derived from an EMBL/GenBank/DDBJ whole genome shotgun (WGS) entry which is preliminary data.</text>
</comment>
<keyword evidence="3" id="KW-1185">Reference proteome</keyword>
<dbReference type="AlphaFoldDB" id="A0A7W6GTX6"/>
<proteinExistence type="predicted"/>
<organism evidence="2 3">
    <name type="scientific">Sagittula marina</name>
    <dbReference type="NCBI Taxonomy" id="943940"/>
    <lineage>
        <taxon>Bacteria</taxon>
        <taxon>Pseudomonadati</taxon>
        <taxon>Pseudomonadota</taxon>
        <taxon>Alphaproteobacteria</taxon>
        <taxon>Rhodobacterales</taxon>
        <taxon>Roseobacteraceae</taxon>
        <taxon>Sagittula</taxon>
    </lineage>
</organism>
<reference evidence="2 3" key="1">
    <citation type="submission" date="2020-08" db="EMBL/GenBank/DDBJ databases">
        <title>Genomic Encyclopedia of Type Strains, Phase IV (KMG-IV): sequencing the most valuable type-strain genomes for metagenomic binning, comparative biology and taxonomic classification.</title>
        <authorList>
            <person name="Goeker M."/>
        </authorList>
    </citation>
    <scope>NUCLEOTIDE SEQUENCE [LARGE SCALE GENOMIC DNA]</scope>
    <source>
        <strain evidence="2 3">DSM 102235</strain>
    </source>
</reference>
<protein>
    <submittedName>
        <fullName evidence="2">Uncharacterized protein</fullName>
    </submittedName>
</protein>
<evidence type="ECO:0000313" key="3">
    <source>
        <dbReference type="Proteomes" id="UP000541426"/>
    </source>
</evidence>
<dbReference type="Proteomes" id="UP000541426">
    <property type="component" value="Unassembled WGS sequence"/>
</dbReference>
<name>A0A7W6GTX6_9RHOB</name>
<sequence length="57" mass="6260">MGTKRIKSTAMTDQHLCSPGLPDFDAPTIHRGMNARVTELRRGCARPADTGHQVEAR</sequence>
<evidence type="ECO:0000256" key="1">
    <source>
        <dbReference type="SAM" id="MobiDB-lite"/>
    </source>
</evidence>
<gene>
    <name evidence="2" type="ORF">GGQ68_004375</name>
</gene>